<dbReference type="InterPro" id="IPR001242">
    <property type="entry name" value="Condensation_dom"/>
</dbReference>
<dbReference type="SUPFAM" id="SSF53474">
    <property type="entry name" value="alpha/beta-Hydrolases"/>
    <property type="match status" value="1"/>
</dbReference>
<dbReference type="InterPro" id="IPR045851">
    <property type="entry name" value="AMP-bd_C_sf"/>
</dbReference>
<evidence type="ECO:0000313" key="5">
    <source>
        <dbReference type="EMBL" id="MBE0367741.1"/>
    </source>
</evidence>
<dbReference type="CDD" id="cd19531">
    <property type="entry name" value="LCL_NRPS-like"/>
    <property type="match status" value="2"/>
</dbReference>
<dbReference type="InterPro" id="IPR023213">
    <property type="entry name" value="CAT-like_dom_sf"/>
</dbReference>
<dbReference type="InterPro" id="IPR020845">
    <property type="entry name" value="AMP-binding_CS"/>
</dbReference>
<dbReference type="PANTHER" id="PTHR45527">
    <property type="entry name" value="NONRIBOSOMAL PEPTIDE SYNTHETASE"/>
    <property type="match status" value="1"/>
</dbReference>
<dbReference type="InterPro" id="IPR029058">
    <property type="entry name" value="AB_hydrolase_fold"/>
</dbReference>
<dbReference type="NCBIfam" id="TIGR01733">
    <property type="entry name" value="AA-adenyl-dom"/>
    <property type="match status" value="3"/>
</dbReference>
<dbReference type="Gene3D" id="3.30.559.10">
    <property type="entry name" value="Chloramphenicol acetyltransferase-like domain"/>
    <property type="match status" value="4"/>
</dbReference>
<dbReference type="SUPFAM" id="SSF52777">
    <property type="entry name" value="CoA-dependent acyltransferases"/>
    <property type="match status" value="8"/>
</dbReference>
<dbReference type="InterPro" id="IPR020806">
    <property type="entry name" value="PKS_PP-bd"/>
</dbReference>
<gene>
    <name evidence="5" type="ORF">PAUR_a1168</name>
</gene>
<feature type="domain" description="Carrier" evidence="4">
    <location>
        <begin position="2176"/>
        <end position="2250"/>
    </location>
</feature>
<dbReference type="Gene3D" id="3.40.50.980">
    <property type="match status" value="6"/>
</dbReference>
<dbReference type="Pfam" id="PF00668">
    <property type="entry name" value="Condensation"/>
    <property type="match status" value="4"/>
</dbReference>
<dbReference type="PROSITE" id="PS00012">
    <property type="entry name" value="PHOSPHOPANTETHEINE"/>
    <property type="match status" value="3"/>
</dbReference>
<dbReference type="Gene3D" id="3.30.559.30">
    <property type="entry name" value="Nonribosomal peptide synthetase, condensation domain"/>
    <property type="match status" value="4"/>
</dbReference>
<dbReference type="Pfam" id="PF00975">
    <property type="entry name" value="Thioesterase"/>
    <property type="match status" value="1"/>
</dbReference>
<evidence type="ECO:0000256" key="2">
    <source>
        <dbReference type="ARBA" id="ARBA00022450"/>
    </source>
</evidence>
<dbReference type="InterPro" id="IPR006162">
    <property type="entry name" value="Ppantetheine_attach_site"/>
</dbReference>
<protein>
    <recommendedName>
        <fullName evidence="4">Carrier domain-containing protein</fullName>
    </recommendedName>
</protein>
<sequence length="4131" mass="461628">MNGQLLVIEDLIAEALSVGVTLYEKQGSLAFKQTNGFPEALKLRVIANKAQIIAYFQQRKSLEASSDNALIPVVSRSQRLPLTFAQQGLWFIEQLQGSRQYYMPAEFELQGKIEVPLLRESIKQIVERHEILRTRFSSKVEHNGQPHHLVSTSFDTPFEWINAAEFPVAQRHQKIIDSITDHQSQKFDLEKDILLRVLLISDGSQHYLAFNMHHIVSDGASLQILVQDLQRTYCNLLYPSSSSALSTLPIQYVDYAHWQKSMLSEQRLATHLTYWQTTLAGLDPIQSLPTDKPRPAIQQQQGLVYRQQLTMPLLSKIQAHAAQQSVTPFMWLLSSFMLFIGRINQSEQVVVGTPVRGREHPQLQNLIGLFVNTLVIRADLSKEQSFNDWLQQQKDHILQAFEYRDTPFDKVVEGLNCPRDLSHHPLVQILFTLEMDNRADFQLPELDIQEYRSAERAHQVAVKCDIELNATVNTQGLLLTWKFDKALYEIDTIMHWATCFEVLLEHIVEGPQRNFKCLELLNQQQQIDLAVQQSGVLAQWDKAASLVHIFEQKAAQFSHKIAIKHGENELTYQQLNDQANQLAWVLRAKGVRAQDMLPVSITRRAELVVTLLAVLKVGAAYVPIDPDYPVQRINYILDDVGSKWVLCDAASLELFNQDERNLVAINIDDAALYADIDQRHNLELAIESSDLAYMIYTSGTTGRPKGVQIEHRHVVRLLCVEPNQFDFNEHDVWTLFHSFCFDFSVWEMYGALLFGGQLVVVESQTSKNSPAFAQLLFDEKVTVLNQTPSAFYALQTPFIDEANSRREGSHLRYVIFGGEALQPVKLVPWATRFTDCQLINMYGITETTVHVTFKRLTQDDVTNGVSNIGRPIATTSCYVLDKQQQLLPMGAVGELYVGGAGVCRGYWQRPELNDSRFIADPFSSQASQRLYRTGDLVRYLPTGELTYIDRADDQVKVRGYRIELGEIENQLRMHPWLASVVVLLNKEQVDNPRISAFVVLNDDAEFNALTEQVQQFLRATLPDFMLPSNVIAMATLPLTSNGKIDKKALIAQDKFETSAEQYESPESSTEEAIASAFESILAVEKVGRNGHFFALGGHSLLATQLVAHLTIQAKLSIALRDLFQFPVVKDLAAVLVKRAKSEYVIDASCLSIPLISRDKPLSLSFAQQRLWSIDKIRQGSLQYHMPATFVLFGEFNVTHFKQAWQAIIQRHEVLRTTFKETPDGLPIQVIHEQFELPLQVIDGCALNNEQQQRRWLKVIRDDQQQAFNLNTDLPLRLRLFKRQDDQYKLLVNLHHIAGDAHSLAILIEEIEQFYAAFTTGSPLPAKLQKPLAIQYADYAHWQRLQLQNLQLSAAKQFWLTHLQDAPPLHHIPLDKSRTTKAQLQGDSHIEMLSPSQVSRLMHSCAALDVTPFVWLHTVYSLLVAKYSGSDDVVIGSPFSGRSHSQLDPLIGFFINTLPIRTQLLAGMTFSDLVQYQQQVMLDVHEHQVMPFEQIIDGLKLARGLNHHSVFQLTFSLNPEVNTVLKLQGMRVAATQEQAPQIKFDIELACTQLSSGMRLNWGYNNALFESQTIVTMAGAFTELVEQLLNNSTQLIDDIQLHCTRTLNAESSGTVNGLHALRGKRDVDAYERSIVERIVDIASASCTAENTAIIEAESAQSLSYRHLHEQSELLAKDLINNGLQSEEPVIVSMLNGAEFVISLLAVLKAGGCYVPVDPNYPDSRIIYIINDCRAKRIITTKQFKARLGQNDTTANQVICIDEVLAHMSNVTKSNAASLARIKLPTILPDQLAYIIYTSGTTGQPKGVMIPHSGLANLCRWHNRTFDVGSNSIATQTANIAFDAATWEIWPYLSVGACSIAVARNALNDPQGLSKLLNDYDVSHSFLATPIAEVMLSDSRFKPAHLRYLLVGGDKLSALSTAPYPFKLINNYGPTEASVVATSGEVQQSTMNSATIPDIGLPIDNFELLILNERQHRVLQGMIGELYITGDGLARGYLNRPKLTQEKFVNVFNSEGELVRAYRTGDLVRQRNNGRIAYIGRNDAQVKIRGYRIELAEIEHQLRSLPDIAESVVLAVQVHEGPKQLVAFVITAQGVSHTQNTQAFEQQALASLRAQLPEYMVPNKVLILSELPLTPHGKVDHKALISQLNAHDATIHETDHEGPAKTVLEQHANANTHQHGNNSLSARLLEIYRQVLNNAQLQTSDDFFAAGGDSIISIQIASRARALQITVSVADIFNFNTVALLAAHLAHSNTLEVFVKEAPPFVGELPLLPIQRWFFEQQFTHSHHWNQALLISIDKVFEVQQIRAALASVMAHHDGLRLVVNHQQGAYQLSVIGEIDIVSVCSQFDAHKHGDNWQQAFAYTRDNNQSTFSFDGQPLFKVCHVITPDSESRNRLQIIAHHLLIDGVSWRVLLEDINHALIAVQHERPLQLPPRTANLHAISLFFEEQGHKTEDLAYWQALTEAANSAQLLNFNTQKPATDSELDSCKVSIPETVTRSLLTTANQPYNTGVQSLLLAALHWCAMRHYQTKDWVVLLEGHGRELLNNSLDSTRTVGWLTAMYPLRLFSNTNNLADVICNVKEQLAFTAGRASQFGALRYAHPDEAVRESLEIKTKNQVFFNYLGQLDAVFDTAGVIGDATESAGVLHAQQNHAYYGLQITAAVVNEQLSFTFEYDKTRITEQTVANLVAYYQQSLIDVASYCNEINQQLHSASLGTCGNDLIRHRYTPSDFSLLADVSNLHLQDIIAKFPSQHIADIYPMSALQQGMWFHSQYSDSAQQNHAYLEQSTMLLEGEFDVEAFVYAWEQVVAAHSILRTAFVSSPIGPVQVVISDCELPLHVEIPSLQSCNDEAYIEQSAADEYQQGIDLCAAPCLRLKVVLFENKRTGFIWTYHHLIMDGWSLPILFSQLLAQYTARVAGFISPKVHDNYRDYIDYLEQKSSLDEQQFWHTYLYEADETTLLANNIALIQNPVELASERAVEKNSSVVEHSITLSVQLCSTMQVFSRQHGLTLNHLLQGAWAYWISMCCNKDYALFGQTVSGRPSDLANIEQRIGLYINTQPVLLNTQGDQTILHYLAAVKHSALALSDYAHSPLTQVQGWSAIDNAAVMFDALYVFENFPDDPLTDSEQAPFNVIRSAHKDETHYPMTLVIGQGEQLSLTLCYQVGLFNQGTAEHCLAMLSHLLNEFVQSPEQALKSIPLDGIEHSVAPSSSASALSIPTFSFDSAIKTLPSEQDIEKESRPVQDLPVTHMTIQQCFSEVATRFGDLIALEDCSKSRCSLAERVKNATHSGYTVTYQALDKAANQLANYLSTELFDSTGDRNAQPIIAVCLPAGADLIVAILAILKMGAAYLPIAPNLPAQRKTFMLLDASVDMMLTQSAIDASELTSIAETSVIALDAIGSLVSSQALAYSLEEFAPQDICYVIYTSGTTGVPKGVMVEQQSVLNYVTFLQHSYGITSSDNYLQFASCSFDVFAEEVFCTLLSGATLVLAEQTQLLNTSALASLAQQSKLTLMSLPTAYWHQLAASNVSLNSQLRLITIGGEQMQLSALTQWQKQYGTQIKLINAYGPTETTISATLCEVTHFSGTHIPIGQPISGLNVHILDKYLRPVPSYVAGELYISGCALARGYLNDVQKTASVFIEEPNTGIRLYKTGDKVRCQNNQDIYFLGRLDSQVKVRGYRIELGEIERHLQRIESVTAAAVVVRQGQNAGEQLVAFIETCDDHISVAYLRQQLAEQLPEYMVPQLFQCVAALPHNNNGKIDRHQLVVMSGQLNTANTAICVAPTNPIQALLVERFRALLSQAQVSIEDDFFTLGGHSLLAMRLVGELSYQLQVDVPVDMLFRHSTIVALAREIEQLQLSHKPKQLSTVLCLQKGEQGYTPVVLVAGAGGLLMAFSSLVQQLDDRIPIYGLQPDEIAEQPDVVGSLAHTAAHYLSALADADIHADVHFVGHSFGSFIIYEMAKQLQEVSQQPTSLLILDTPLPTRPIEPVSEHQAIEFVFQNIDEFFQLGFSNADKTDYLSLDECPRTQWLSKRLANAGYHFTPLQLARFQGVFKAQLRAHVSIDTLLTETLISVIKATDTNEFENKAVPKDMGWYAVSHNLTAYEAAGDHLSILQQPNNTVLIEQIQSKYVLNQ</sequence>
<dbReference type="Pfam" id="PF13193">
    <property type="entry name" value="AMP-binding_C"/>
    <property type="match status" value="3"/>
</dbReference>
<dbReference type="Gene3D" id="1.10.1200.10">
    <property type="entry name" value="ACP-like"/>
    <property type="match status" value="3"/>
</dbReference>
<feature type="domain" description="Carrier" evidence="4">
    <location>
        <begin position="1064"/>
        <end position="1139"/>
    </location>
</feature>
<evidence type="ECO:0000259" key="4">
    <source>
        <dbReference type="PROSITE" id="PS50075"/>
    </source>
</evidence>
<dbReference type="SUPFAM" id="SSF56801">
    <property type="entry name" value="Acetyl-CoA synthetase-like"/>
    <property type="match status" value="3"/>
</dbReference>
<dbReference type="Gene3D" id="3.30.300.30">
    <property type="match status" value="3"/>
</dbReference>
<dbReference type="InterPro" id="IPR010071">
    <property type="entry name" value="AA_adenyl_dom"/>
</dbReference>
<dbReference type="InterPro" id="IPR025110">
    <property type="entry name" value="AMP-bd_C"/>
</dbReference>
<dbReference type="SUPFAM" id="SSF47336">
    <property type="entry name" value="ACP-like"/>
    <property type="match status" value="3"/>
</dbReference>
<dbReference type="Pfam" id="PF00550">
    <property type="entry name" value="PP-binding"/>
    <property type="match status" value="3"/>
</dbReference>
<organism evidence="5 6">
    <name type="scientific">Pseudoalteromonas aurantia 208</name>
    <dbReference type="NCBI Taxonomy" id="1314867"/>
    <lineage>
        <taxon>Bacteria</taxon>
        <taxon>Pseudomonadati</taxon>
        <taxon>Pseudomonadota</taxon>
        <taxon>Gammaproteobacteria</taxon>
        <taxon>Alteromonadales</taxon>
        <taxon>Pseudoalteromonadaceae</taxon>
        <taxon>Pseudoalteromonas</taxon>
    </lineage>
</organism>
<dbReference type="PANTHER" id="PTHR45527:SF14">
    <property type="entry name" value="PLIPASTATIN SYNTHASE SUBUNIT B"/>
    <property type="match status" value="1"/>
</dbReference>
<dbReference type="SMART" id="SM00823">
    <property type="entry name" value="PKS_PP"/>
    <property type="match status" value="3"/>
</dbReference>
<dbReference type="EMBL" id="AQGV01000012">
    <property type="protein sequence ID" value="MBE0367741.1"/>
    <property type="molecule type" value="Genomic_DNA"/>
</dbReference>
<reference evidence="5 6" key="1">
    <citation type="submission" date="2015-03" db="EMBL/GenBank/DDBJ databases">
        <title>Genome sequence of Pseudoalteromonas aurantia.</title>
        <authorList>
            <person name="Xie B.-B."/>
            <person name="Rong J.-C."/>
            <person name="Qin Q.-L."/>
            <person name="Zhang Y.-Z."/>
        </authorList>
    </citation>
    <scope>NUCLEOTIDE SEQUENCE [LARGE SCALE GENOMIC DNA]</scope>
    <source>
        <strain evidence="5 6">208</strain>
    </source>
</reference>
<dbReference type="CDD" id="cd05930">
    <property type="entry name" value="A_NRPS"/>
    <property type="match status" value="2"/>
</dbReference>
<evidence type="ECO:0000256" key="3">
    <source>
        <dbReference type="ARBA" id="ARBA00022553"/>
    </source>
</evidence>
<dbReference type="Gene3D" id="3.40.50.1820">
    <property type="entry name" value="alpha/beta hydrolase"/>
    <property type="match status" value="1"/>
</dbReference>
<dbReference type="RefSeq" id="WP_192507125.1">
    <property type="nucleotide sequence ID" value="NZ_AQGV01000012.1"/>
</dbReference>
<dbReference type="Proteomes" id="UP000615755">
    <property type="component" value="Unassembled WGS sequence"/>
</dbReference>
<comment type="cofactor">
    <cofactor evidence="1">
        <name>pantetheine 4'-phosphate</name>
        <dbReference type="ChEBI" id="CHEBI:47942"/>
    </cofactor>
</comment>
<dbReference type="Pfam" id="PF00501">
    <property type="entry name" value="AMP-binding"/>
    <property type="match status" value="3"/>
</dbReference>
<accession>A0ABR9E9S0</accession>
<dbReference type="PROSITE" id="PS00455">
    <property type="entry name" value="AMP_BINDING"/>
    <property type="match status" value="3"/>
</dbReference>
<name>A0ABR9E9S0_9GAMM</name>
<evidence type="ECO:0000313" key="6">
    <source>
        <dbReference type="Proteomes" id="UP000615755"/>
    </source>
</evidence>
<feature type="domain" description="Carrier" evidence="4">
    <location>
        <begin position="3779"/>
        <end position="3854"/>
    </location>
</feature>
<comment type="caution">
    <text evidence="5">The sequence shown here is derived from an EMBL/GenBank/DDBJ whole genome shotgun (WGS) entry which is preliminary data.</text>
</comment>
<keyword evidence="3" id="KW-0597">Phosphoprotein</keyword>
<keyword evidence="2" id="KW-0596">Phosphopantetheine</keyword>
<dbReference type="InterPro" id="IPR009081">
    <property type="entry name" value="PP-bd_ACP"/>
</dbReference>
<dbReference type="NCBIfam" id="NF003417">
    <property type="entry name" value="PRK04813.1"/>
    <property type="match status" value="3"/>
</dbReference>
<evidence type="ECO:0000256" key="1">
    <source>
        <dbReference type="ARBA" id="ARBA00001957"/>
    </source>
</evidence>
<proteinExistence type="predicted"/>
<dbReference type="CDD" id="cd17643">
    <property type="entry name" value="A_NRPS_Cytc1-like"/>
    <property type="match status" value="1"/>
</dbReference>
<dbReference type="InterPro" id="IPR001031">
    <property type="entry name" value="Thioesterase"/>
</dbReference>
<dbReference type="InterPro" id="IPR000873">
    <property type="entry name" value="AMP-dep_synth/lig_dom"/>
</dbReference>
<dbReference type="InterPro" id="IPR036736">
    <property type="entry name" value="ACP-like_sf"/>
</dbReference>
<dbReference type="Gene3D" id="2.30.38.10">
    <property type="entry name" value="Luciferase, Domain 3"/>
    <property type="match status" value="3"/>
</dbReference>
<dbReference type="PROSITE" id="PS50075">
    <property type="entry name" value="CARRIER"/>
    <property type="match status" value="3"/>
</dbReference>
<keyword evidence="6" id="KW-1185">Reference proteome</keyword>